<dbReference type="EMBL" id="CM039427">
    <property type="protein sequence ID" value="KAI4355106.1"/>
    <property type="molecule type" value="Genomic_DNA"/>
</dbReference>
<gene>
    <name evidence="1" type="ORF">L6164_003910</name>
</gene>
<evidence type="ECO:0000313" key="1">
    <source>
        <dbReference type="EMBL" id="KAI4355106.1"/>
    </source>
</evidence>
<dbReference type="Proteomes" id="UP000828941">
    <property type="component" value="Chromosome 2"/>
</dbReference>
<sequence length="115" mass="12483">MKSPTSYTRRRNSSSGHPRSTPDRLAYSPSYASSEVSTVKSNSGRNPVAAAARSVAGIFVACFTPPETNNSKSFAESEPHSGSLISFIFLLFRWLFVVENARASFLVSACSESRI</sequence>
<keyword evidence="2" id="KW-1185">Reference proteome</keyword>
<comment type="caution">
    <text evidence="1">The sequence shown here is derived from an EMBL/GenBank/DDBJ whole genome shotgun (WGS) entry which is preliminary data.</text>
</comment>
<organism evidence="1 2">
    <name type="scientific">Bauhinia variegata</name>
    <name type="common">Purple orchid tree</name>
    <name type="synonym">Phanera variegata</name>
    <dbReference type="NCBI Taxonomy" id="167791"/>
    <lineage>
        <taxon>Eukaryota</taxon>
        <taxon>Viridiplantae</taxon>
        <taxon>Streptophyta</taxon>
        <taxon>Embryophyta</taxon>
        <taxon>Tracheophyta</taxon>
        <taxon>Spermatophyta</taxon>
        <taxon>Magnoliopsida</taxon>
        <taxon>eudicotyledons</taxon>
        <taxon>Gunneridae</taxon>
        <taxon>Pentapetalae</taxon>
        <taxon>rosids</taxon>
        <taxon>fabids</taxon>
        <taxon>Fabales</taxon>
        <taxon>Fabaceae</taxon>
        <taxon>Cercidoideae</taxon>
        <taxon>Cercideae</taxon>
        <taxon>Bauhiniinae</taxon>
        <taxon>Bauhinia</taxon>
    </lineage>
</organism>
<reference evidence="1 2" key="1">
    <citation type="journal article" date="2022" name="DNA Res.">
        <title>Chromosomal-level genome assembly of the orchid tree Bauhinia variegata (Leguminosae; Cercidoideae) supports the allotetraploid origin hypothesis of Bauhinia.</title>
        <authorList>
            <person name="Zhong Y."/>
            <person name="Chen Y."/>
            <person name="Zheng D."/>
            <person name="Pang J."/>
            <person name="Liu Y."/>
            <person name="Luo S."/>
            <person name="Meng S."/>
            <person name="Qian L."/>
            <person name="Wei D."/>
            <person name="Dai S."/>
            <person name="Zhou R."/>
        </authorList>
    </citation>
    <scope>NUCLEOTIDE SEQUENCE [LARGE SCALE GENOMIC DNA]</scope>
    <source>
        <strain evidence="1">BV-YZ2020</strain>
    </source>
</reference>
<evidence type="ECO:0000313" key="2">
    <source>
        <dbReference type="Proteomes" id="UP000828941"/>
    </source>
</evidence>
<protein>
    <submittedName>
        <fullName evidence="1">Uncharacterized protein</fullName>
    </submittedName>
</protein>
<name>A0ACB9Q2S3_BAUVA</name>
<accession>A0ACB9Q2S3</accession>
<proteinExistence type="predicted"/>